<dbReference type="CDD" id="cd08249">
    <property type="entry name" value="enoyl_reductase_like"/>
    <property type="match status" value="1"/>
</dbReference>
<dbReference type="SUPFAM" id="SSF50129">
    <property type="entry name" value="GroES-like"/>
    <property type="match status" value="1"/>
</dbReference>
<dbReference type="InterPro" id="IPR036291">
    <property type="entry name" value="NAD(P)-bd_dom_sf"/>
</dbReference>
<evidence type="ECO:0000256" key="3">
    <source>
        <dbReference type="ARBA" id="ARBA00023002"/>
    </source>
</evidence>
<feature type="domain" description="Enoyl reductase (ER)" evidence="4">
    <location>
        <begin position="17"/>
        <end position="368"/>
    </location>
</feature>
<dbReference type="InterPro" id="IPR013154">
    <property type="entry name" value="ADH-like_N"/>
</dbReference>
<comment type="caution">
    <text evidence="5">The sequence shown here is derived from an EMBL/GenBank/DDBJ whole genome shotgun (WGS) entry which is preliminary data.</text>
</comment>
<reference evidence="5 6" key="1">
    <citation type="submission" date="2024-09" db="EMBL/GenBank/DDBJ databases">
        <title>T2T genomes of carrot and Alternaria dauci and their utility for understanding host-pathogen interaction during carrot leaf blight disease.</title>
        <authorList>
            <person name="Liu W."/>
            <person name="Xu S."/>
            <person name="Ou C."/>
            <person name="Liu X."/>
            <person name="Zhuang F."/>
            <person name="Deng X.W."/>
        </authorList>
    </citation>
    <scope>NUCLEOTIDE SEQUENCE [LARGE SCALE GENOMIC DNA]</scope>
    <source>
        <strain evidence="5 6">A2016</strain>
    </source>
</reference>
<evidence type="ECO:0000313" key="6">
    <source>
        <dbReference type="Proteomes" id="UP001578633"/>
    </source>
</evidence>
<dbReference type="InterPro" id="IPR011032">
    <property type="entry name" value="GroES-like_sf"/>
</dbReference>
<evidence type="ECO:0000256" key="2">
    <source>
        <dbReference type="ARBA" id="ARBA00011245"/>
    </source>
</evidence>
<dbReference type="InterPro" id="IPR047122">
    <property type="entry name" value="Trans-enoyl_RdTase-like"/>
</dbReference>
<dbReference type="GeneID" id="96081151"/>
<dbReference type="SMART" id="SM00829">
    <property type="entry name" value="PKS_ER"/>
    <property type="match status" value="1"/>
</dbReference>
<dbReference type="Proteomes" id="UP001578633">
    <property type="component" value="Chromosome 1"/>
</dbReference>
<evidence type="ECO:0000313" key="5">
    <source>
        <dbReference type="EMBL" id="KAL1800487.1"/>
    </source>
</evidence>
<dbReference type="SUPFAM" id="SSF51735">
    <property type="entry name" value="NAD(P)-binding Rossmann-fold domains"/>
    <property type="match status" value="1"/>
</dbReference>
<proteinExistence type="inferred from homology"/>
<gene>
    <name evidence="5" type="ORF">ACET3X_000829</name>
</gene>
<dbReference type="Pfam" id="PF08240">
    <property type="entry name" value="ADH_N"/>
    <property type="match status" value="1"/>
</dbReference>
<comment type="subunit">
    <text evidence="2">Monomer.</text>
</comment>
<dbReference type="PANTHER" id="PTHR45348">
    <property type="entry name" value="HYPOTHETICAL OXIDOREDUCTASE (EUROFUNG)"/>
    <property type="match status" value="1"/>
</dbReference>
<comment type="similarity">
    <text evidence="1">Belongs to the zinc-containing alcohol dehydrogenase family.</text>
</comment>
<name>A0ABR3UW32_9PLEO</name>
<evidence type="ECO:0000256" key="1">
    <source>
        <dbReference type="ARBA" id="ARBA00008072"/>
    </source>
</evidence>
<accession>A0ABR3UW32</accession>
<evidence type="ECO:0000259" key="4">
    <source>
        <dbReference type="SMART" id="SM00829"/>
    </source>
</evidence>
<dbReference type="RefSeq" id="XP_069311071.1">
    <property type="nucleotide sequence ID" value="XM_069448168.1"/>
</dbReference>
<organism evidence="5 6">
    <name type="scientific">Alternaria dauci</name>
    <dbReference type="NCBI Taxonomy" id="48095"/>
    <lineage>
        <taxon>Eukaryota</taxon>
        <taxon>Fungi</taxon>
        <taxon>Dikarya</taxon>
        <taxon>Ascomycota</taxon>
        <taxon>Pezizomycotina</taxon>
        <taxon>Dothideomycetes</taxon>
        <taxon>Pleosporomycetidae</taxon>
        <taxon>Pleosporales</taxon>
        <taxon>Pleosporineae</taxon>
        <taxon>Pleosporaceae</taxon>
        <taxon>Alternaria</taxon>
        <taxon>Alternaria sect. Porri</taxon>
    </lineage>
</organism>
<keyword evidence="6" id="KW-1185">Reference proteome</keyword>
<protein>
    <recommendedName>
        <fullName evidence="4">Enoyl reductase (ER) domain-containing protein</fullName>
    </recommendedName>
</protein>
<keyword evidence="3" id="KW-0560">Oxidoreductase</keyword>
<dbReference type="EMBL" id="JBHGVX010000001">
    <property type="protein sequence ID" value="KAL1800487.1"/>
    <property type="molecule type" value="Genomic_DNA"/>
</dbReference>
<dbReference type="PANTHER" id="PTHR45348:SF2">
    <property type="entry name" value="ZINC-TYPE ALCOHOL DEHYDROGENASE-LIKE PROTEIN C2E1P3.01"/>
    <property type="match status" value="1"/>
</dbReference>
<dbReference type="Gene3D" id="3.90.180.10">
    <property type="entry name" value="Medium-chain alcohol dehydrogenases, catalytic domain"/>
    <property type="match status" value="1"/>
</dbReference>
<dbReference type="Gene3D" id="3.40.50.720">
    <property type="entry name" value="NAD(P)-binding Rossmann-like Domain"/>
    <property type="match status" value="1"/>
</dbReference>
<sequence length="371" mass="39791">MSHTMPTNLAAWIPAPKQRMQVAEAPFPTPGPDEIIVKNRAVAVNPVDWVLQDQGTSMAFGWIKYPFVFGYDVAGEVVQVGNKIARFKVGDRVLGQAHSTDKTINSAAYGAFQLYTILLERNTSPIPDTISFESASVVPLAFTTAAAGLFEKDQLGLQYPQLDPKPTGKTVLVWGGSTSVGCNAIQLAVAAGYEVISTSSPKNFDLLRSLGAIEVFDYNDPCSVDKIVKLMEGRECAGALSIGENAVFRCLDVLGSCKSGRHIATATYPIPAQPKRLVALQIVWSFATSMISIILKSKLRDIKTTFIYGSVAHSPVGEAVYADFLPEALAMGKFRPAPEPMIVGEGLEAIQGALDIQKKGVSARKVIVSLG</sequence>
<dbReference type="InterPro" id="IPR020843">
    <property type="entry name" value="ER"/>
</dbReference>